<evidence type="ECO:0000313" key="4">
    <source>
        <dbReference type="EMBL" id="JAS83689.1"/>
    </source>
</evidence>
<dbReference type="SUPFAM" id="SSF55486">
    <property type="entry name" value="Metalloproteases ('zincins'), catalytic domain"/>
    <property type="match status" value="1"/>
</dbReference>
<feature type="non-terminal residue" evidence="4">
    <location>
        <position position="120"/>
    </location>
</feature>
<dbReference type="GO" id="GO:0006508">
    <property type="term" value="P:proteolysis"/>
    <property type="evidence" value="ECO:0007669"/>
    <property type="project" value="InterPro"/>
</dbReference>
<proteinExistence type="inferred from homology"/>
<dbReference type="Gene3D" id="1.10.1380.10">
    <property type="entry name" value="Neutral endopeptidase , domain2"/>
    <property type="match status" value="1"/>
</dbReference>
<evidence type="ECO:0000256" key="1">
    <source>
        <dbReference type="ARBA" id="ARBA00004401"/>
    </source>
</evidence>
<accession>A0A1B6I9U1</accession>
<dbReference type="InterPro" id="IPR042089">
    <property type="entry name" value="Peptidase_M13_dom_2"/>
</dbReference>
<evidence type="ECO:0000259" key="3">
    <source>
        <dbReference type="Pfam" id="PF05649"/>
    </source>
</evidence>
<gene>
    <name evidence="4" type="ORF">g.586</name>
</gene>
<dbReference type="AlphaFoldDB" id="A0A1B6I9U1"/>
<dbReference type="InterPro" id="IPR000718">
    <property type="entry name" value="Peptidase_M13"/>
</dbReference>
<organism evidence="4">
    <name type="scientific">Homalodisca liturata</name>
    <dbReference type="NCBI Taxonomy" id="320908"/>
    <lineage>
        <taxon>Eukaryota</taxon>
        <taxon>Metazoa</taxon>
        <taxon>Ecdysozoa</taxon>
        <taxon>Arthropoda</taxon>
        <taxon>Hexapoda</taxon>
        <taxon>Insecta</taxon>
        <taxon>Pterygota</taxon>
        <taxon>Neoptera</taxon>
        <taxon>Paraneoptera</taxon>
        <taxon>Hemiptera</taxon>
        <taxon>Auchenorrhyncha</taxon>
        <taxon>Membracoidea</taxon>
        <taxon>Cicadellidae</taxon>
        <taxon>Cicadellinae</taxon>
        <taxon>Proconiini</taxon>
        <taxon>Homalodisca</taxon>
    </lineage>
</organism>
<evidence type="ECO:0000256" key="2">
    <source>
        <dbReference type="ARBA" id="ARBA00007357"/>
    </source>
</evidence>
<dbReference type="InterPro" id="IPR008753">
    <property type="entry name" value="Peptidase_M13_N"/>
</dbReference>
<dbReference type="GO" id="GO:0004222">
    <property type="term" value="F:metalloendopeptidase activity"/>
    <property type="evidence" value="ECO:0007669"/>
    <property type="project" value="InterPro"/>
</dbReference>
<comment type="similarity">
    <text evidence="2">Belongs to the peptidase M13 family.</text>
</comment>
<protein>
    <recommendedName>
        <fullName evidence="3">Peptidase M13 N-terminal domain-containing protein</fullName>
    </recommendedName>
</protein>
<dbReference type="Pfam" id="PF05649">
    <property type="entry name" value="Peptidase_M13_N"/>
    <property type="match status" value="1"/>
</dbReference>
<comment type="subcellular location">
    <subcellularLocation>
        <location evidence="1">Cell membrane</location>
        <topology evidence="1">Single-pass type II membrane protein</topology>
    </subcellularLocation>
</comment>
<dbReference type="GO" id="GO:0005886">
    <property type="term" value="C:plasma membrane"/>
    <property type="evidence" value="ECO:0007669"/>
    <property type="project" value="UniProtKB-SubCell"/>
</dbReference>
<dbReference type="PROSITE" id="PS51885">
    <property type="entry name" value="NEPRILYSIN"/>
    <property type="match status" value="1"/>
</dbReference>
<reference evidence="4" key="1">
    <citation type="submission" date="2015-11" db="EMBL/GenBank/DDBJ databases">
        <title>De novo transcriptome assembly of four potential Pierce s Disease insect vectors from Arizona vineyards.</title>
        <authorList>
            <person name="Tassone E.E."/>
        </authorList>
    </citation>
    <scope>NUCLEOTIDE SEQUENCE</scope>
</reference>
<sequence>MYGADRRLAEIKLNESLLFEIELAKITESRKNNREFERFYNPYKLKDLMSEFGWVNWTALIEGMINTPIREDDLIIVTEVEFLKKLEVLFKKTSHEVIANYMMWKAANAIVDRLASDMID</sequence>
<name>A0A1B6I9U1_9HEMI</name>
<dbReference type="EMBL" id="GECU01024017">
    <property type="protein sequence ID" value="JAS83689.1"/>
    <property type="molecule type" value="Transcribed_RNA"/>
</dbReference>
<feature type="domain" description="Peptidase M13 N-terminal" evidence="3">
    <location>
        <begin position="4"/>
        <end position="118"/>
    </location>
</feature>